<dbReference type="PANTHER" id="PTHR43861">
    <property type="entry name" value="TRANS-ACONITATE 2-METHYLTRANSFERASE-RELATED"/>
    <property type="match status" value="1"/>
</dbReference>
<dbReference type="AlphaFoldDB" id="A0A562V8T6"/>
<dbReference type="InterPro" id="IPR023149">
    <property type="entry name" value="Trans_acon_MeTrfase_C"/>
</dbReference>
<dbReference type="Gene3D" id="3.40.50.150">
    <property type="entry name" value="Vaccinia Virus protein VP39"/>
    <property type="match status" value="1"/>
</dbReference>
<proteinExistence type="predicted"/>
<organism evidence="4 5">
    <name type="scientific">Geobacter argillaceus</name>
    <dbReference type="NCBI Taxonomy" id="345631"/>
    <lineage>
        <taxon>Bacteria</taxon>
        <taxon>Pseudomonadati</taxon>
        <taxon>Thermodesulfobacteriota</taxon>
        <taxon>Desulfuromonadia</taxon>
        <taxon>Geobacterales</taxon>
        <taxon>Geobacteraceae</taxon>
        <taxon>Geobacter</taxon>
    </lineage>
</organism>
<keyword evidence="1 4" id="KW-0489">Methyltransferase</keyword>
<dbReference type="RefSeq" id="WP_145025122.1">
    <property type="nucleotide sequence ID" value="NZ_VLLN01000029.1"/>
</dbReference>
<evidence type="ECO:0000259" key="3">
    <source>
        <dbReference type="Pfam" id="PF13649"/>
    </source>
</evidence>
<keyword evidence="2 4" id="KW-0808">Transferase</keyword>
<evidence type="ECO:0000313" key="4">
    <source>
        <dbReference type="EMBL" id="TWJ14310.1"/>
    </source>
</evidence>
<dbReference type="EMBL" id="VLLN01000029">
    <property type="protein sequence ID" value="TWJ14310.1"/>
    <property type="molecule type" value="Genomic_DNA"/>
</dbReference>
<feature type="domain" description="Methyltransferase" evidence="3">
    <location>
        <begin position="34"/>
        <end position="122"/>
    </location>
</feature>
<dbReference type="GO" id="GO:0032259">
    <property type="term" value="P:methylation"/>
    <property type="evidence" value="ECO:0007669"/>
    <property type="project" value="UniProtKB-KW"/>
</dbReference>
<dbReference type="Proteomes" id="UP000319449">
    <property type="component" value="Unassembled WGS sequence"/>
</dbReference>
<dbReference type="SUPFAM" id="SSF53335">
    <property type="entry name" value="S-adenosyl-L-methionine-dependent methyltransferases"/>
    <property type="match status" value="1"/>
</dbReference>
<keyword evidence="5" id="KW-1185">Reference proteome</keyword>
<dbReference type="Gene3D" id="1.10.150.290">
    <property type="entry name" value="S-adenosyl-L-methionine-dependent methyltransferases"/>
    <property type="match status" value="1"/>
</dbReference>
<sequence>MPWDPELYHKFKEARFAPFEDLFALIKVREGLTVVDLGCGTGELSRRLADRLPESTVLGLDSSATMLEKAGQQRSLNLDFALGSIESATGQWDLVFSHAAIHWVEDHHALVPRLFSLVRPGGQLAVQLPSNHNHPAHLAIIETAREEPFRTALQGWYRPSPVLEVDTYAELLYRSGGQEITVLEKVYPALMPDAAAVAEWTSGTTLVPYFERLPTELHEPFLDRYKEKLRRLWPTEPVYYTFRRILFTACKSA</sequence>
<dbReference type="InterPro" id="IPR029063">
    <property type="entry name" value="SAM-dependent_MTases_sf"/>
</dbReference>
<dbReference type="PANTHER" id="PTHR43861:SF1">
    <property type="entry name" value="TRANS-ACONITATE 2-METHYLTRANSFERASE"/>
    <property type="match status" value="1"/>
</dbReference>
<name>A0A562V8T6_9BACT</name>
<protein>
    <submittedName>
        <fullName evidence="4">Trans-aconitate 2-methyltransferase</fullName>
    </submittedName>
</protein>
<dbReference type="InterPro" id="IPR041698">
    <property type="entry name" value="Methyltransf_25"/>
</dbReference>
<evidence type="ECO:0000256" key="1">
    <source>
        <dbReference type="ARBA" id="ARBA00022603"/>
    </source>
</evidence>
<comment type="caution">
    <text evidence="4">The sequence shown here is derived from an EMBL/GenBank/DDBJ whole genome shotgun (WGS) entry which is preliminary data.</text>
</comment>
<dbReference type="Pfam" id="PF13649">
    <property type="entry name" value="Methyltransf_25"/>
    <property type="match status" value="1"/>
</dbReference>
<gene>
    <name evidence="4" type="ORF">JN12_03485</name>
</gene>
<dbReference type="CDD" id="cd02440">
    <property type="entry name" value="AdoMet_MTases"/>
    <property type="match status" value="1"/>
</dbReference>
<reference evidence="4 5" key="1">
    <citation type="submission" date="2019-07" db="EMBL/GenBank/DDBJ databases">
        <title>Genomic Encyclopedia of Archaeal and Bacterial Type Strains, Phase II (KMG-II): from individual species to whole genera.</title>
        <authorList>
            <person name="Goeker M."/>
        </authorList>
    </citation>
    <scope>NUCLEOTIDE SEQUENCE [LARGE SCALE GENOMIC DNA]</scope>
    <source>
        <strain evidence="4 5">ATCC BAA-1139</strain>
    </source>
</reference>
<evidence type="ECO:0000256" key="2">
    <source>
        <dbReference type="ARBA" id="ARBA00022679"/>
    </source>
</evidence>
<dbReference type="GO" id="GO:0030798">
    <property type="term" value="F:trans-aconitate 2-methyltransferase activity"/>
    <property type="evidence" value="ECO:0007669"/>
    <property type="project" value="InterPro"/>
</dbReference>
<accession>A0A562V8T6</accession>
<dbReference type="OrthoDB" id="9795085at2"/>
<evidence type="ECO:0000313" key="5">
    <source>
        <dbReference type="Proteomes" id="UP000319449"/>
    </source>
</evidence>